<feature type="transmembrane region" description="Helical" evidence="7">
    <location>
        <begin position="61"/>
        <end position="82"/>
    </location>
</feature>
<dbReference type="Pfam" id="PF09335">
    <property type="entry name" value="VTT_dom"/>
    <property type="match status" value="1"/>
</dbReference>
<feature type="transmembrane region" description="Helical" evidence="7">
    <location>
        <begin position="6"/>
        <end position="29"/>
    </location>
</feature>
<feature type="transmembrane region" description="Helical" evidence="7">
    <location>
        <begin position="145"/>
        <end position="170"/>
    </location>
</feature>
<evidence type="ECO:0000256" key="4">
    <source>
        <dbReference type="ARBA" id="ARBA00022692"/>
    </source>
</evidence>
<sequence>MEILDPTALAAFIHDYPAWVAAILFLIVFMEAIIGVGYLVPAATVLFSVGALISAGAVSPIAAVLGASVGATIGGSASYWLGRQGADRIHGMWPFRTRPALLERNQRFVERHGGKSILLSRFTKALRPTVPAVAGMLGMEPLRFAIYNVVGAFAWACIYLGVGVALGATLDFSPAQAIQISALLLTLTLFFGIAVALQRRRRQAVAGEDSST</sequence>
<evidence type="ECO:0000256" key="5">
    <source>
        <dbReference type="ARBA" id="ARBA00022989"/>
    </source>
</evidence>
<keyword evidence="6 7" id="KW-0472">Membrane</keyword>
<dbReference type="RefSeq" id="WP_253474711.1">
    <property type="nucleotide sequence ID" value="NZ_JALJXV010000002.1"/>
</dbReference>
<dbReference type="GO" id="GO:0005886">
    <property type="term" value="C:plasma membrane"/>
    <property type="evidence" value="ECO:0007669"/>
    <property type="project" value="UniProtKB-SubCell"/>
</dbReference>
<evidence type="ECO:0000313" key="9">
    <source>
        <dbReference type="EMBL" id="MCP1673751.1"/>
    </source>
</evidence>
<dbReference type="EMBL" id="JALJXV010000002">
    <property type="protein sequence ID" value="MCP1673751.1"/>
    <property type="molecule type" value="Genomic_DNA"/>
</dbReference>
<evidence type="ECO:0000313" key="10">
    <source>
        <dbReference type="Proteomes" id="UP001205843"/>
    </source>
</evidence>
<keyword evidence="4 7" id="KW-0812">Transmembrane</keyword>
<dbReference type="InterPro" id="IPR032816">
    <property type="entry name" value="VTT_dom"/>
</dbReference>
<dbReference type="AlphaFoldDB" id="A0AAE3G2Z8"/>
<evidence type="ECO:0000256" key="1">
    <source>
        <dbReference type="ARBA" id="ARBA00004651"/>
    </source>
</evidence>
<evidence type="ECO:0000259" key="8">
    <source>
        <dbReference type="Pfam" id="PF09335"/>
    </source>
</evidence>
<dbReference type="PANTHER" id="PTHR30353:SF15">
    <property type="entry name" value="INNER MEMBRANE PROTEIN YABI"/>
    <property type="match status" value="1"/>
</dbReference>
<comment type="caution">
    <text evidence="9">The sequence shown here is derived from an EMBL/GenBank/DDBJ whole genome shotgun (WGS) entry which is preliminary data.</text>
</comment>
<dbReference type="PANTHER" id="PTHR30353">
    <property type="entry name" value="INNER MEMBRANE PROTEIN DEDA-RELATED"/>
    <property type="match status" value="1"/>
</dbReference>
<evidence type="ECO:0000256" key="7">
    <source>
        <dbReference type="RuleBase" id="RU367016"/>
    </source>
</evidence>
<accession>A0AAE3G2Z8</accession>
<reference evidence="9" key="1">
    <citation type="submission" date="2022-03" db="EMBL/GenBank/DDBJ databases">
        <title>Genomic Encyclopedia of Type Strains, Phase III (KMG-III): the genomes of soil and plant-associated and newly described type strains.</title>
        <authorList>
            <person name="Whitman W."/>
        </authorList>
    </citation>
    <scope>NUCLEOTIDE SEQUENCE</scope>
    <source>
        <strain evidence="9">ANL 6-2</strain>
    </source>
</reference>
<comment type="subcellular location">
    <subcellularLocation>
        <location evidence="1 7">Cell membrane</location>
        <topology evidence="1 7">Multi-pass membrane protein</topology>
    </subcellularLocation>
</comment>
<evidence type="ECO:0000256" key="2">
    <source>
        <dbReference type="ARBA" id="ARBA00010792"/>
    </source>
</evidence>
<evidence type="ECO:0000256" key="3">
    <source>
        <dbReference type="ARBA" id="ARBA00022475"/>
    </source>
</evidence>
<feature type="transmembrane region" description="Helical" evidence="7">
    <location>
        <begin position="176"/>
        <end position="197"/>
    </location>
</feature>
<gene>
    <name evidence="9" type="ORF">J2T57_000850</name>
</gene>
<organism evidence="9 10">
    <name type="scientific">Natronocella acetinitrilica</name>
    <dbReference type="NCBI Taxonomy" id="414046"/>
    <lineage>
        <taxon>Bacteria</taxon>
        <taxon>Pseudomonadati</taxon>
        <taxon>Pseudomonadota</taxon>
        <taxon>Gammaproteobacteria</taxon>
        <taxon>Chromatiales</taxon>
        <taxon>Ectothiorhodospiraceae</taxon>
        <taxon>Natronocella</taxon>
    </lineage>
</organism>
<comment type="similarity">
    <text evidence="2 7">Belongs to the DedA family.</text>
</comment>
<dbReference type="Proteomes" id="UP001205843">
    <property type="component" value="Unassembled WGS sequence"/>
</dbReference>
<feature type="domain" description="VTT" evidence="8">
    <location>
        <begin position="41"/>
        <end position="163"/>
    </location>
</feature>
<feature type="transmembrane region" description="Helical" evidence="7">
    <location>
        <begin position="36"/>
        <end position="55"/>
    </location>
</feature>
<dbReference type="InterPro" id="IPR032818">
    <property type="entry name" value="DedA-like"/>
</dbReference>
<protein>
    <submittedName>
        <fullName evidence="9">Membrane protein DedA with SNARE-associated domain</fullName>
    </submittedName>
</protein>
<keyword evidence="5 7" id="KW-1133">Transmembrane helix</keyword>
<keyword evidence="10" id="KW-1185">Reference proteome</keyword>
<evidence type="ECO:0000256" key="6">
    <source>
        <dbReference type="ARBA" id="ARBA00023136"/>
    </source>
</evidence>
<keyword evidence="3 7" id="KW-1003">Cell membrane</keyword>
<name>A0AAE3G2Z8_9GAMM</name>
<proteinExistence type="inferred from homology"/>